<comment type="caution">
    <text evidence="2">The sequence shown here is derived from an EMBL/GenBank/DDBJ whole genome shotgun (WGS) entry which is preliminary data.</text>
</comment>
<name>A0A645AIB7_9ZZZZ</name>
<keyword evidence="1" id="KW-0472">Membrane</keyword>
<evidence type="ECO:0000256" key="1">
    <source>
        <dbReference type="SAM" id="Phobius"/>
    </source>
</evidence>
<accession>A0A645AIB7</accession>
<dbReference type="EMBL" id="VSSQ01012507">
    <property type="protein sequence ID" value="MPM49394.1"/>
    <property type="molecule type" value="Genomic_DNA"/>
</dbReference>
<reference evidence="2" key="1">
    <citation type="submission" date="2019-08" db="EMBL/GenBank/DDBJ databases">
        <authorList>
            <person name="Kucharzyk K."/>
            <person name="Murdoch R.W."/>
            <person name="Higgins S."/>
            <person name="Loffler F."/>
        </authorList>
    </citation>
    <scope>NUCLEOTIDE SEQUENCE</scope>
</reference>
<organism evidence="2">
    <name type="scientific">bioreactor metagenome</name>
    <dbReference type="NCBI Taxonomy" id="1076179"/>
    <lineage>
        <taxon>unclassified sequences</taxon>
        <taxon>metagenomes</taxon>
        <taxon>ecological metagenomes</taxon>
    </lineage>
</organism>
<feature type="transmembrane region" description="Helical" evidence="1">
    <location>
        <begin position="18"/>
        <end position="36"/>
    </location>
</feature>
<keyword evidence="1" id="KW-1133">Transmembrane helix</keyword>
<evidence type="ECO:0000313" key="2">
    <source>
        <dbReference type="EMBL" id="MPM49394.1"/>
    </source>
</evidence>
<sequence length="104" mass="11236">MPETPQTQQRNSDLRSRIWLILIVVVMIAFTIWASGPVPDKNAPLYPTPSPTAPVLTPKAGTPMPTPDIEIIEKTPTTGVIYGAVLVSVLLVVGVMISVRSMKD</sequence>
<dbReference type="AlphaFoldDB" id="A0A645AIB7"/>
<keyword evidence="1" id="KW-0812">Transmembrane</keyword>
<feature type="transmembrane region" description="Helical" evidence="1">
    <location>
        <begin position="80"/>
        <end position="99"/>
    </location>
</feature>
<gene>
    <name evidence="2" type="ORF">SDC9_96123</name>
</gene>
<protein>
    <submittedName>
        <fullName evidence="2">Uncharacterized protein</fullName>
    </submittedName>
</protein>
<proteinExistence type="predicted"/>